<reference evidence="2 3" key="1">
    <citation type="submission" date="2019-03" db="EMBL/GenBank/DDBJ databases">
        <title>Genomic Encyclopedia of Type Strains, Phase IV (KMG-IV): sequencing the most valuable type-strain genomes for metagenomic binning, comparative biology and taxonomic classification.</title>
        <authorList>
            <person name="Goeker M."/>
        </authorList>
    </citation>
    <scope>NUCLEOTIDE SEQUENCE [LARGE SCALE GENOMIC DNA]</scope>
    <source>
        <strain evidence="2 3">DSM 7445</strain>
    </source>
</reference>
<keyword evidence="3" id="KW-1185">Reference proteome</keyword>
<sequence>MSLVLPATMGGTPSPGLPTQGKAAPQVILTRLLHAIPAPPELPNLARVVSHCRLALERYAQDTDVLGQEMRDVINDIVRLDELFSTSENRSASQPLALFHRKGKFPCWSLFSSHDFPHVSRECLDAAGAELAASLIAHERFRDHVALQLVRLGKPTAPESVAKQLENALDLRRRVFRRTKKISEKAMRGLDADDLHNLAFSMRVEMHFIAQMTTASIPERKAAGSLGEQTAAEIAATGAELRARVESGDNEALLQVMAFLLGLPLELACQAPLVVASPIASTITIDINQGLIRTDLGEIVTGAALPGYPDCLPATRQVARPLPQFVQEALRQAISGNPAAKYLGDLDPDGSWQLPIRHRTSQLNPAARICPSLARFIHSRASIAIRLGIDRAVAAYLTNDFTKIGHAKHYYLHIQREEIWHAATILFAALGWGEPTPAEMGPGFGSAVTPSRELLVRRNEWMCQEVDKLRPGHRYTLASLQKHHNAFALLCADRFAMLLGGRAQRIYRFFAESFSEDSAFLQLQDKRVGMLAGMSPVAIPALVREQAKFWFAHCRALDARLEHLGLPPRNRIRRHINSVLNQAPVPMFFMMRNDDVVPVGSGHVSAWPPPALQTKPDHGRHFWQNALRHAGLPSTEVDLFMRHTVRGQEAFCIESLLVLRHSFSRITSAQNGIILQLGMQPVVGLSRGKK</sequence>
<comment type="caution">
    <text evidence="2">The sequence shown here is derived from an EMBL/GenBank/DDBJ whole genome shotgun (WGS) entry which is preliminary data.</text>
</comment>
<evidence type="ECO:0000313" key="2">
    <source>
        <dbReference type="EMBL" id="TCS35648.1"/>
    </source>
</evidence>
<dbReference type="AlphaFoldDB" id="A0A4R3HRU9"/>
<gene>
    <name evidence="2" type="ORF">EDC30_110117</name>
</gene>
<feature type="region of interest" description="Disordered" evidence="1">
    <location>
        <begin position="1"/>
        <end position="21"/>
    </location>
</feature>
<dbReference type="OrthoDB" id="8909704at2"/>
<evidence type="ECO:0000256" key="1">
    <source>
        <dbReference type="SAM" id="MobiDB-lite"/>
    </source>
</evidence>
<dbReference type="RefSeq" id="WP_132259650.1">
    <property type="nucleotide sequence ID" value="NZ_SLZQ01000010.1"/>
</dbReference>
<dbReference type="Proteomes" id="UP000295382">
    <property type="component" value="Unassembled WGS sequence"/>
</dbReference>
<protein>
    <submittedName>
        <fullName evidence="2">Uncharacterized protein</fullName>
    </submittedName>
</protein>
<organism evidence="2 3">
    <name type="scientific">Paucimonas lemoignei</name>
    <name type="common">Pseudomonas lemoignei</name>
    <dbReference type="NCBI Taxonomy" id="29443"/>
    <lineage>
        <taxon>Bacteria</taxon>
        <taxon>Pseudomonadati</taxon>
        <taxon>Pseudomonadota</taxon>
        <taxon>Betaproteobacteria</taxon>
        <taxon>Burkholderiales</taxon>
        <taxon>Burkholderiaceae</taxon>
        <taxon>Paucimonas</taxon>
    </lineage>
</organism>
<dbReference type="EMBL" id="SLZQ01000010">
    <property type="protein sequence ID" value="TCS35648.1"/>
    <property type="molecule type" value="Genomic_DNA"/>
</dbReference>
<accession>A0A4R3HRU9</accession>
<proteinExistence type="predicted"/>
<evidence type="ECO:0000313" key="3">
    <source>
        <dbReference type="Proteomes" id="UP000295382"/>
    </source>
</evidence>
<name>A0A4R3HRU9_PAULE</name>